<comment type="subcellular location">
    <subcellularLocation>
        <location evidence="1">Cell inner membrane</location>
        <topology evidence="1">Multi-pass membrane protein</topology>
    </subcellularLocation>
</comment>
<keyword evidence="2" id="KW-1003">Cell membrane</keyword>
<dbReference type="Pfam" id="PF08019">
    <property type="entry name" value="EptA_B_N"/>
    <property type="match status" value="1"/>
</dbReference>
<keyword evidence="5 8" id="KW-0812">Transmembrane</keyword>
<protein>
    <submittedName>
        <fullName evidence="11">Phosphoethanolamine transferase EptB</fullName>
    </submittedName>
</protein>
<dbReference type="SUPFAM" id="SSF53649">
    <property type="entry name" value="Alkaline phosphatase-like"/>
    <property type="match status" value="1"/>
</dbReference>
<evidence type="ECO:0000313" key="12">
    <source>
        <dbReference type="Proteomes" id="UP001326613"/>
    </source>
</evidence>
<feature type="transmembrane region" description="Helical" evidence="8">
    <location>
        <begin position="55"/>
        <end position="71"/>
    </location>
</feature>
<feature type="domain" description="Phosphoethanolamine transferase N-terminal" evidence="10">
    <location>
        <begin position="61"/>
        <end position="174"/>
    </location>
</feature>
<evidence type="ECO:0000256" key="5">
    <source>
        <dbReference type="ARBA" id="ARBA00022692"/>
    </source>
</evidence>
<dbReference type="GO" id="GO:0016740">
    <property type="term" value="F:transferase activity"/>
    <property type="evidence" value="ECO:0007669"/>
    <property type="project" value="UniProtKB-KW"/>
</dbReference>
<sequence>MFKILQKHLELNLIKIAAIIAIIYMLLFNSAVFIYKFDYYKVSGVLAILELGKDFIYIYLTLFIFFFGCTIHRTLFLITAILLFISGALSSYYLYFFKIAPTKEIIKALFGTNLNEAFELASTNLIVWLVFSISICIYTIKHFGINTSKLFINKLLAAICLLLTINAIISLPYKVLGSYFPIQYLHNTYLYFTEMWRHSTRNDISQQFSFIDNSAADIVGVLVIGESARYSNFGINGYNRETTPKLKTINNLSSFKAHSCSNITYLSVPCLLSRHSSSNLDHVFEETGLLSILTHLKFNTTWIGTQSLMKYLNNTHLGTVYDEVNFAIIPGGSALFAMNAHDGVMLPYIENILKNSGKQFLVIHTSGSHWSYTNRYPAEFNYFKPGCNVSGKVDQSSCGHEGLINTYDNSILYTDFFLFNLIELLKNKNALLIYAADHAEQLGENGRYGHGGEITPEQIEIAFIIWTSDQFTKNHPELATAIKTHHNNVQEISHDYVFHSVLDCLGIHSEIIDQKLSLCK</sequence>
<evidence type="ECO:0000259" key="9">
    <source>
        <dbReference type="Pfam" id="PF00884"/>
    </source>
</evidence>
<dbReference type="InterPro" id="IPR058130">
    <property type="entry name" value="PEA_transf_C"/>
</dbReference>
<evidence type="ECO:0000256" key="2">
    <source>
        <dbReference type="ARBA" id="ARBA00022475"/>
    </source>
</evidence>
<evidence type="ECO:0000259" key="10">
    <source>
        <dbReference type="Pfam" id="PF08019"/>
    </source>
</evidence>
<gene>
    <name evidence="11" type="ORF">Trichorick_00777</name>
</gene>
<dbReference type="InterPro" id="IPR012549">
    <property type="entry name" value="EptA-like_N"/>
</dbReference>
<keyword evidence="6 8" id="KW-1133">Transmembrane helix</keyword>
<dbReference type="InterPro" id="IPR040423">
    <property type="entry name" value="PEA_transferase"/>
</dbReference>
<name>A0ABZ0US82_9RICK</name>
<evidence type="ECO:0000256" key="3">
    <source>
        <dbReference type="ARBA" id="ARBA00022519"/>
    </source>
</evidence>
<dbReference type="PANTHER" id="PTHR30443:SF0">
    <property type="entry name" value="PHOSPHOETHANOLAMINE TRANSFERASE EPTA"/>
    <property type="match status" value="1"/>
</dbReference>
<keyword evidence="12" id="KW-1185">Reference proteome</keyword>
<dbReference type="Proteomes" id="UP001326613">
    <property type="component" value="Chromosome"/>
</dbReference>
<accession>A0ABZ0US82</accession>
<keyword evidence="7 8" id="KW-0472">Membrane</keyword>
<evidence type="ECO:0000256" key="7">
    <source>
        <dbReference type="ARBA" id="ARBA00023136"/>
    </source>
</evidence>
<evidence type="ECO:0000256" key="8">
    <source>
        <dbReference type="SAM" id="Phobius"/>
    </source>
</evidence>
<organism evidence="11 12">
    <name type="scientific">Candidatus Trichorickettsia mobilis</name>
    <dbReference type="NCBI Taxonomy" id="1346319"/>
    <lineage>
        <taxon>Bacteria</taxon>
        <taxon>Pseudomonadati</taxon>
        <taxon>Pseudomonadota</taxon>
        <taxon>Alphaproteobacteria</taxon>
        <taxon>Rickettsiales</taxon>
        <taxon>Rickettsiaceae</taxon>
        <taxon>Rickettsieae</taxon>
        <taxon>Candidatus Trichorickettsia</taxon>
    </lineage>
</organism>
<feature type="domain" description="Sulfatase N-terminal" evidence="9">
    <location>
        <begin position="221"/>
        <end position="507"/>
    </location>
</feature>
<evidence type="ECO:0000256" key="1">
    <source>
        <dbReference type="ARBA" id="ARBA00004429"/>
    </source>
</evidence>
<dbReference type="Pfam" id="PF00884">
    <property type="entry name" value="Sulfatase"/>
    <property type="match status" value="1"/>
</dbReference>
<evidence type="ECO:0000256" key="4">
    <source>
        <dbReference type="ARBA" id="ARBA00022679"/>
    </source>
</evidence>
<dbReference type="InterPro" id="IPR000917">
    <property type="entry name" value="Sulfatase_N"/>
</dbReference>
<reference evidence="11 12" key="1">
    <citation type="submission" date="2022-10" db="EMBL/GenBank/DDBJ databases">
        <title>Host association and intracellularity evolved multiple times independently in the Rickettsiales.</title>
        <authorList>
            <person name="Castelli M."/>
            <person name="Nardi T."/>
            <person name="Gammuto L."/>
            <person name="Bellinzona G."/>
            <person name="Sabaneyeva E."/>
            <person name="Potekhin A."/>
            <person name="Serra V."/>
            <person name="Petroni G."/>
            <person name="Sassera D."/>
        </authorList>
    </citation>
    <scope>NUCLEOTIDE SEQUENCE [LARGE SCALE GENOMIC DNA]</scope>
    <source>
        <strain evidence="11 12">Kr 154-4</strain>
    </source>
</reference>
<feature type="transmembrane region" description="Helical" evidence="8">
    <location>
        <begin position="76"/>
        <end position="97"/>
    </location>
</feature>
<evidence type="ECO:0000313" key="11">
    <source>
        <dbReference type="EMBL" id="WPY00887.1"/>
    </source>
</evidence>
<feature type="transmembrane region" description="Helical" evidence="8">
    <location>
        <begin position="117"/>
        <end position="140"/>
    </location>
</feature>
<evidence type="ECO:0000256" key="6">
    <source>
        <dbReference type="ARBA" id="ARBA00022989"/>
    </source>
</evidence>
<proteinExistence type="predicted"/>
<dbReference type="Gene3D" id="3.40.720.10">
    <property type="entry name" value="Alkaline Phosphatase, subunit A"/>
    <property type="match status" value="1"/>
</dbReference>
<dbReference type="CDD" id="cd16017">
    <property type="entry name" value="LptA"/>
    <property type="match status" value="1"/>
</dbReference>
<dbReference type="EMBL" id="CP112932">
    <property type="protein sequence ID" value="WPY00887.1"/>
    <property type="molecule type" value="Genomic_DNA"/>
</dbReference>
<feature type="transmembrane region" description="Helical" evidence="8">
    <location>
        <begin position="152"/>
        <end position="173"/>
    </location>
</feature>
<dbReference type="InterPro" id="IPR017850">
    <property type="entry name" value="Alkaline_phosphatase_core_sf"/>
</dbReference>
<keyword evidence="3" id="KW-0997">Cell inner membrane</keyword>
<dbReference type="RefSeq" id="WP_323737716.1">
    <property type="nucleotide sequence ID" value="NZ_CP112932.1"/>
</dbReference>
<keyword evidence="4 11" id="KW-0808">Transferase</keyword>
<feature type="transmembrane region" description="Helical" evidence="8">
    <location>
        <begin position="12"/>
        <end position="35"/>
    </location>
</feature>
<dbReference type="PANTHER" id="PTHR30443">
    <property type="entry name" value="INNER MEMBRANE PROTEIN"/>
    <property type="match status" value="1"/>
</dbReference>